<feature type="transmembrane region" description="Helical" evidence="20">
    <location>
        <begin position="397"/>
        <end position="422"/>
    </location>
</feature>
<keyword evidence="12" id="KW-0628">Postsynaptic cell membrane</keyword>
<dbReference type="Gene3D" id="2.70.170.10">
    <property type="entry name" value="Neurotransmitter-gated ion-channel ligand-binding domain"/>
    <property type="match status" value="1"/>
</dbReference>
<dbReference type="GO" id="GO:0004888">
    <property type="term" value="F:transmembrane signaling receptor activity"/>
    <property type="evidence" value="ECO:0007669"/>
    <property type="project" value="InterPro"/>
</dbReference>
<name>A0A5A9PMK0_9TELE</name>
<feature type="transmembrane region" description="Helical" evidence="20">
    <location>
        <begin position="482"/>
        <end position="503"/>
    </location>
</feature>
<evidence type="ECO:0000313" key="24">
    <source>
        <dbReference type="EMBL" id="KAA0722822.1"/>
    </source>
</evidence>
<dbReference type="InterPro" id="IPR036719">
    <property type="entry name" value="Neuro-gated_channel_TM_sf"/>
</dbReference>
<dbReference type="GO" id="GO:0005230">
    <property type="term" value="F:extracellular ligand-gated monoatomic ion channel activity"/>
    <property type="evidence" value="ECO:0007669"/>
    <property type="project" value="InterPro"/>
</dbReference>
<dbReference type="InterPro" id="IPR036734">
    <property type="entry name" value="Neur_chan_lig-bd_sf"/>
</dbReference>
<evidence type="ECO:0000256" key="3">
    <source>
        <dbReference type="ARBA" id="ARBA00022692"/>
    </source>
</evidence>
<dbReference type="InterPro" id="IPR006029">
    <property type="entry name" value="Neurotrans-gated_channel_TM"/>
</dbReference>
<dbReference type="Pfam" id="PF02931">
    <property type="entry name" value="Neur_chan_LBD"/>
    <property type="match status" value="1"/>
</dbReference>
<dbReference type="Gene3D" id="1.20.58.390">
    <property type="entry name" value="Neurotransmitter-gated ion-channel transmembrane domain"/>
    <property type="match status" value="1"/>
</dbReference>
<dbReference type="GO" id="GO:0045211">
    <property type="term" value="C:postsynaptic membrane"/>
    <property type="evidence" value="ECO:0007669"/>
    <property type="project" value="UniProtKB-SubCell"/>
</dbReference>
<dbReference type="FunFam" id="2.70.170.10:FF:000017">
    <property type="entry name" value="5-hydroxytryptamine receptor 3A"/>
    <property type="match status" value="1"/>
</dbReference>
<feature type="transmembrane region" description="Helical" evidence="20">
    <location>
        <begin position="336"/>
        <end position="355"/>
    </location>
</feature>
<keyword evidence="1 20" id="KW-0813">Transport</keyword>
<keyword evidence="10 24" id="KW-0675">Receptor</keyword>
<dbReference type="PRINTS" id="PR00252">
    <property type="entry name" value="NRIONCHANNEL"/>
</dbReference>
<dbReference type="InterPro" id="IPR038050">
    <property type="entry name" value="Neuro_actylchol_rec"/>
</dbReference>
<feature type="transmembrane region" description="Helical" evidence="20">
    <location>
        <begin position="367"/>
        <end position="385"/>
    </location>
</feature>
<dbReference type="CDD" id="cd19063">
    <property type="entry name" value="LGIC_TM_5-HT3"/>
    <property type="match status" value="1"/>
</dbReference>
<proteinExistence type="inferred from homology"/>
<evidence type="ECO:0000256" key="15">
    <source>
        <dbReference type="ARBA" id="ARBA00034104"/>
    </source>
</evidence>
<comment type="catalytic activity">
    <reaction evidence="18">
        <text>Ca(2+)(in) = Ca(2+)(out)</text>
        <dbReference type="Rhea" id="RHEA:29671"/>
        <dbReference type="ChEBI" id="CHEBI:29108"/>
    </reaction>
</comment>
<feature type="domain" description="Neurotransmitter-gated ion-channel transmembrane" evidence="23">
    <location>
        <begin position="342"/>
        <end position="438"/>
    </location>
</feature>
<keyword evidence="9" id="KW-1015">Disulfide bond</keyword>
<gene>
    <name evidence="24" type="ORF">E1301_Tti008678</name>
</gene>
<evidence type="ECO:0000256" key="19">
    <source>
        <dbReference type="ARBA" id="ARBA00037540"/>
    </source>
</evidence>
<dbReference type="EMBL" id="SOYY01000003">
    <property type="protein sequence ID" value="KAA0722822.1"/>
    <property type="molecule type" value="Genomic_DNA"/>
</dbReference>
<organism evidence="24 25">
    <name type="scientific">Triplophysa tibetana</name>
    <dbReference type="NCBI Taxonomy" id="1572043"/>
    <lineage>
        <taxon>Eukaryota</taxon>
        <taxon>Metazoa</taxon>
        <taxon>Chordata</taxon>
        <taxon>Craniata</taxon>
        <taxon>Vertebrata</taxon>
        <taxon>Euteleostomi</taxon>
        <taxon>Actinopterygii</taxon>
        <taxon>Neopterygii</taxon>
        <taxon>Teleostei</taxon>
        <taxon>Ostariophysi</taxon>
        <taxon>Cypriniformes</taxon>
        <taxon>Nemacheilidae</taxon>
        <taxon>Triplophysa</taxon>
    </lineage>
</organism>
<evidence type="ECO:0000256" key="21">
    <source>
        <dbReference type="SAM" id="MobiDB-lite"/>
    </source>
</evidence>
<sequence>MPTQSFFSGGINNVTIYNLVLQQHELTDNTPREAGLKTEQPMIIRSPSKPVSCLRGRGEESAASSADTEQPENGGATAKISWLKPFAEDEDDIDFKTVSMITGSMRNFIEERWVSADISCNSTHYARAYVALFKDLDQSNNNSVTKKMMPINEYYGYTWVSVYLYVTAITDVNENAQSITTQVQVDTWWRNNDIYWRPSNYCDIDRITMMKELFWAPDIVVLESIKTEFAAKESPYVKVHSWGSIQKMEIVSLTTACSMDLYKFPFDTQQCLLTFKSLMHSDQELKLYGSSTDFPTSDSNKQSLTIPGEWQLVEIKSSYHGGEKLTFQMTIKRKPLVYVINLIFPVFCFLVLDVASFFIKASQADKLTFKVTLLLSISVLLQVLNDRLTATTSDIPLIGVYCGVIFALIGISILETILVNVLKAKGRRAKSVTPENTRAAVTGPDDHVNDLNNSLETSGNEEPTCMLDIGKKSSLWAKAAKITDVSFIVLYIVTIIVFLSVIASEWLK</sequence>
<evidence type="ECO:0000256" key="11">
    <source>
        <dbReference type="ARBA" id="ARBA00023180"/>
    </source>
</evidence>
<comment type="similarity">
    <text evidence="20">Belongs to the ligand-gated ion channel (TC 1.A.9) family.</text>
</comment>
<evidence type="ECO:0000256" key="13">
    <source>
        <dbReference type="ARBA" id="ARBA00023286"/>
    </source>
</evidence>
<dbReference type="InterPro" id="IPR049944">
    <property type="entry name" value="LGIC_TM_5-HT3"/>
</dbReference>
<protein>
    <submittedName>
        <fullName evidence="24">5-hydroxytryptamine receptor 3A</fullName>
    </submittedName>
</protein>
<dbReference type="PROSITE" id="PS00236">
    <property type="entry name" value="NEUROTR_ION_CHANNEL"/>
    <property type="match status" value="1"/>
</dbReference>
<keyword evidence="13" id="KW-1071">Ligand-gated ion channel</keyword>
<keyword evidence="14 20" id="KW-0407">Ion channel</keyword>
<evidence type="ECO:0000256" key="2">
    <source>
        <dbReference type="ARBA" id="ARBA00022475"/>
    </source>
</evidence>
<dbReference type="PANTHER" id="PTHR18945">
    <property type="entry name" value="NEUROTRANSMITTER GATED ION CHANNEL"/>
    <property type="match status" value="1"/>
</dbReference>
<dbReference type="InterPro" id="IPR006201">
    <property type="entry name" value="Neur_channel"/>
</dbReference>
<feature type="region of interest" description="Disordered" evidence="21">
    <location>
        <begin position="47"/>
        <end position="75"/>
    </location>
</feature>
<evidence type="ECO:0000256" key="10">
    <source>
        <dbReference type="ARBA" id="ARBA00023170"/>
    </source>
</evidence>
<evidence type="ECO:0000256" key="4">
    <source>
        <dbReference type="ARBA" id="ARBA00022729"/>
    </source>
</evidence>
<evidence type="ECO:0000256" key="7">
    <source>
        <dbReference type="ARBA" id="ARBA00023065"/>
    </source>
</evidence>
<evidence type="ECO:0000256" key="1">
    <source>
        <dbReference type="ARBA" id="ARBA00022448"/>
    </source>
</evidence>
<keyword evidence="25" id="KW-1185">Reference proteome</keyword>
<evidence type="ECO:0000256" key="9">
    <source>
        <dbReference type="ARBA" id="ARBA00023157"/>
    </source>
</evidence>
<dbReference type="Pfam" id="PF02932">
    <property type="entry name" value="Neur_chan_memb"/>
    <property type="match status" value="1"/>
</dbReference>
<comment type="catalytic activity">
    <reaction evidence="16">
        <text>K(+)(in) = K(+)(out)</text>
        <dbReference type="Rhea" id="RHEA:29463"/>
        <dbReference type="ChEBI" id="CHEBI:29103"/>
    </reaction>
</comment>
<dbReference type="Proteomes" id="UP000324632">
    <property type="component" value="Chromosome 3"/>
</dbReference>
<evidence type="ECO:0000256" key="14">
    <source>
        <dbReference type="ARBA" id="ARBA00023303"/>
    </source>
</evidence>
<keyword evidence="7 20" id="KW-0406">Ion transport</keyword>
<evidence type="ECO:0000256" key="18">
    <source>
        <dbReference type="ARBA" id="ARBA00036634"/>
    </source>
</evidence>
<evidence type="ECO:0000256" key="16">
    <source>
        <dbReference type="ARBA" id="ARBA00034430"/>
    </source>
</evidence>
<dbReference type="AlphaFoldDB" id="A0A5A9PMK0"/>
<comment type="caution">
    <text evidence="24">The sequence shown here is derived from an EMBL/GenBank/DDBJ whole genome shotgun (WGS) entry which is preliminary data.</text>
</comment>
<dbReference type="SUPFAM" id="SSF63712">
    <property type="entry name" value="Nicotinic receptor ligand binding domain-like"/>
    <property type="match status" value="1"/>
</dbReference>
<dbReference type="SUPFAM" id="SSF90112">
    <property type="entry name" value="Neurotransmitter-gated ion-channel transmembrane pore"/>
    <property type="match status" value="1"/>
</dbReference>
<keyword evidence="6" id="KW-0770">Synapse</keyword>
<evidence type="ECO:0000256" key="5">
    <source>
        <dbReference type="ARBA" id="ARBA00022989"/>
    </source>
</evidence>
<dbReference type="InterPro" id="IPR018000">
    <property type="entry name" value="Neurotransmitter_ion_chnl_CS"/>
</dbReference>
<evidence type="ECO:0000256" key="6">
    <source>
        <dbReference type="ARBA" id="ARBA00023018"/>
    </source>
</evidence>
<evidence type="ECO:0000256" key="20">
    <source>
        <dbReference type="RuleBase" id="RU000687"/>
    </source>
</evidence>
<evidence type="ECO:0000259" key="22">
    <source>
        <dbReference type="Pfam" id="PF02931"/>
    </source>
</evidence>
<comment type="subcellular location">
    <subcellularLocation>
        <location evidence="15">Postsynaptic cell membrane</location>
        <topology evidence="15">Multi-pass membrane protein</topology>
    </subcellularLocation>
</comment>
<keyword evidence="8 20" id="KW-0472">Membrane</keyword>
<evidence type="ECO:0000256" key="12">
    <source>
        <dbReference type="ARBA" id="ARBA00023257"/>
    </source>
</evidence>
<keyword evidence="11" id="KW-0325">Glycoprotein</keyword>
<keyword evidence="3 20" id="KW-0812">Transmembrane</keyword>
<reference evidence="24 25" key="1">
    <citation type="journal article" date="2019" name="Mol. Ecol. Resour.">
        <title>Chromosome-level genome assembly of Triplophysa tibetana, a fish adapted to the harsh high-altitude environment of the Tibetan Plateau.</title>
        <authorList>
            <person name="Yang X."/>
            <person name="Liu H."/>
            <person name="Ma Z."/>
            <person name="Zou Y."/>
            <person name="Zou M."/>
            <person name="Mao Y."/>
            <person name="Li X."/>
            <person name="Wang H."/>
            <person name="Chen T."/>
            <person name="Wang W."/>
            <person name="Yang R."/>
        </authorList>
    </citation>
    <scope>NUCLEOTIDE SEQUENCE [LARGE SCALE GENOMIC DNA]</scope>
    <source>
        <strain evidence="24">TTIB1903HZAU</strain>
        <tissue evidence="24">Muscle</tissue>
    </source>
</reference>
<dbReference type="InterPro" id="IPR006202">
    <property type="entry name" value="Neur_chan_lig-bd"/>
</dbReference>
<evidence type="ECO:0000259" key="23">
    <source>
        <dbReference type="Pfam" id="PF02932"/>
    </source>
</evidence>
<comment type="function">
    <text evidence="19">Forms serotonin (5-hydroxytryptamine/5-HT3)-activated cation-selective channel complexes, which when activated cause fast, depolarizing responses in neurons.</text>
</comment>
<keyword evidence="5 20" id="KW-1133">Transmembrane helix</keyword>
<evidence type="ECO:0000313" key="25">
    <source>
        <dbReference type="Proteomes" id="UP000324632"/>
    </source>
</evidence>
<evidence type="ECO:0000256" key="17">
    <source>
        <dbReference type="ARBA" id="ARBA00036239"/>
    </source>
</evidence>
<comment type="catalytic activity">
    <reaction evidence="17">
        <text>Na(+)(in) = Na(+)(out)</text>
        <dbReference type="Rhea" id="RHEA:34963"/>
        <dbReference type="ChEBI" id="CHEBI:29101"/>
    </reaction>
</comment>
<keyword evidence="2" id="KW-1003">Cell membrane</keyword>
<accession>A0A5A9PMK0</accession>
<keyword evidence="4" id="KW-0732">Signal</keyword>
<evidence type="ECO:0000256" key="8">
    <source>
        <dbReference type="ARBA" id="ARBA00023136"/>
    </source>
</evidence>
<feature type="domain" description="Neurotransmitter-gated ion-channel ligand-binding" evidence="22">
    <location>
        <begin position="145"/>
        <end position="335"/>
    </location>
</feature>